<comment type="caution">
    <text evidence="2">The sequence shown here is derived from an EMBL/GenBank/DDBJ whole genome shotgun (WGS) entry which is preliminary data.</text>
</comment>
<reference evidence="2 3" key="1">
    <citation type="submission" date="2022-08" db="EMBL/GenBank/DDBJ databases">
        <authorList>
            <person name="Somphong A."/>
            <person name="Phongsopitanun W."/>
        </authorList>
    </citation>
    <scope>NUCLEOTIDE SEQUENCE [LARGE SCALE GENOMIC DNA]</scope>
    <source>
        <strain evidence="2 3">LP11</strain>
    </source>
</reference>
<accession>A0ABT2AWD8</accession>
<feature type="region of interest" description="Disordered" evidence="1">
    <location>
        <begin position="26"/>
        <end position="48"/>
    </location>
</feature>
<protein>
    <submittedName>
        <fullName evidence="2">Uncharacterized protein</fullName>
    </submittedName>
</protein>
<proteinExistence type="predicted"/>
<dbReference type="Proteomes" id="UP001205612">
    <property type="component" value="Unassembled WGS sequence"/>
</dbReference>
<gene>
    <name evidence="2" type="ORF">NX794_04850</name>
</gene>
<dbReference type="EMBL" id="JANUGP010000002">
    <property type="protein sequence ID" value="MCS0600561.1"/>
    <property type="molecule type" value="Genomic_DNA"/>
</dbReference>
<keyword evidence="3" id="KW-1185">Reference proteome</keyword>
<name>A0ABT2AWD8_9ACTN</name>
<organism evidence="2 3">
    <name type="scientific">Streptomyces pyxinicus</name>
    <dbReference type="NCBI Taxonomy" id="2970331"/>
    <lineage>
        <taxon>Bacteria</taxon>
        <taxon>Bacillati</taxon>
        <taxon>Actinomycetota</taxon>
        <taxon>Actinomycetes</taxon>
        <taxon>Kitasatosporales</taxon>
        <taxon>Streptomycetaceae</taxon>
        <taxon>Streptomyces</taxon>
    </lineage>
</organism>
<evidence type="ECO:0000256" key="1">
    <source>
        <dbReference type="SAM" id="MobiDB-lite"/>
    </source>
</evidence>
<dbReference type="RefSeq" id="WP_258776893.1">
    <property type="nucleotide sequence ID" value="NZ_JANUGP010000002.1"/>
</dbReference>
<evidence type="ECO:0000313" key="2">
    <source>
        <dbReference type="EMBL" id="MCS0600561.1"/>
    </source>
</evidence>
<sequence>MVPLFLDVDGPLLPFGAADRTFPVHGPPPAPAVGHPLLSRVDPALGPV</sequence>
<evidence type="ECO:0000313" key="3">
    <source>
        <dbReference type="Proteomes" id="UP001205612"/>
    </source>
</evidence>